<organism evidence="2 3">
    <name type="scientific">Trypanosoma brucei gambiense (strain MHOM/CI/86/DAL972)</name>
    <dbReference type="NCBI Taxonomy" id="679716"/>
    <lineage>
        <taxon>Eukaryota</taxon>
        <taxon>Discoba</taxon>
        <taxon>Euglenozoa</taxon>
        <taxon>Kinetoplastea</taxon>
        <taxon>Metakinetoplastina</taxon>
        <taxon>Trypanosomatida</taxon>
        <taxon>Trypanosomatidae</taxon>
        <taxon>Trypanosoma</taxon>
    </lineage>
</organism>
<feature type="transmembrane region" description="Helical" evidence="1">
    <location>
        <begin position="41"/>
        <end position="63"/>
    </location>
</feature>
<dbReference type="AlphaFoldDB" id="D0A2Y5"/>
<keyword evidence="1" id="KW-0472">Membrane</keyword>
<feature type="transmembrane region" description="Helical" evidence="1">
    <location>
        <begin position="84"/>
        <end position="103"/>
    </location>
</feature>
<evidence type="ECO:0000256" key="1">
    <source>
        <dbReference type="SAM" id="Phobius"/>
    </source>
</evidence>
<reference evidence="3" key="1">
    <citation type="journal article" date="2010" name="PLoS Negl. Trop. Dis.">
        <title>The genome sequence of Trypanosoma brucei gambiense, causative agent of chronic human african trypanosomiasis.</title>
        <authorList>
            <person name="Jackson A.P."/>
            <person name="Sanders M."/>
            <person name="Berry A."/>
            <person name="McQuillan J."/>
            <person name="Aslett M.A."/>
            <person name="Quail M.A."/>
            <person name="Chukualim B."/>
            <person name="Capewell P."/>
            <person name="MacLeod A."/>
            <person name="Melville S.E."/>
            <person name="Gibson W."/>
            <person name="Barry J.D."/>
            <person name="Berriman M."/>
            <person name="Hertz-Fowler C."/>
        </authorList>
    </citation>
    <scope>NUCLEOTIDE SEQUENCE [LARGE SCALE GENOMIC DNA]</scope>
    <source>
        <strain evidence="3">MHOM/CI/86/DAL972</strain>
    </source>
</reference>
<keyword evidence="1" id="KW-1133">Transmembrane helix</keyword>
<dbReference type="Proteomes" id="UP000002316">
    <property type="component" value="Chromosome 10"/>
</dbReference>
<protein>
    <submittedName>
        <fullName evidence="2">Uncharacterized protein</fullName>
    </submittedName>
</protein>
<dbReference type="KEGG" id="tbg:TbgDal_X7160"/>
<gene>
    <name evidence="2" type="ORF">TbgDal_X7160</name>
</gene>
<dbReference type="EMBL" id="FN554973">
    <property type="protein sequence ID" value="CBH15629.1"/>
    <property type="molecule type" value="Genomic_DNA"/>
</dbReference>
<dbReference type="GeneID" id="23865821"/>
<accession>D0A2Y5</accession>
<evidence type="ECO:0000313" key="3">
    <source>
        <dbReference type="Proteomes" id="UP000002316"/>
    </source>
</evidence>
<dbReference type="RefSeq" id="XP_011777893.1">
    <property type="nucleotide sequence ID" value="XM_011779591.1"/>
</dbReference>
<sequence>MTAFLLLLSFSFFFLIFVFLSFFSCQPSRSLLTSLKFIRHSFPSMCFATHGHVYIMFISQFLMTRKRKGEGGEKKEKDYGRVRPPFLPSFPFYLLLLALLAALGKNTKGSHGNARGVQTTHEIKWRKARDNVGKVP</sequence>
<keyword evidence="1" id="KW-0812">Transmembrane</keyword>
<proteinExistence type="predicted"/>
<evidence type="ECO:0000313" key="2">
    <source>
        <dbReference type="EMBL" id="CBH15629.1"/>
    </source>
</evidence>
<name>D0A2Y5_TRYB9</name>